<evidence type="ECO:0000313" key="15">
    <source>
        <dbReference type="Proteomes" id="UP001293254"/>
    </source>
</evidence>
<evidence type="ECO:0000256" key="2">
    <source>
        <dbReference type="ARBA" id="ARBA00022448"/>
    </source>
</evidence>
<dbReference type="FunFam" id="2.60.40.420:FF:000067">
    <property type="entry name" value="Cupredoxin superfamily protein"/>
    <property type="match status" value="1"/>
</dbReference>
<name>A0AAE1YYU9_9LAMI</name>
<reference evidence="14" key="1">
    <citation type="submission" date="2020-06" db="EMBL/GenBank/DDBJ databases">
        <authorList>
            <person name="Li T."/>
            <person name="Hu X."/>
            <person name="Zhang T."/>
            <person name="Song X."/>
            <person name="Zhang H."/>
            <person name="Dai N."/>
            <person name="Sheng W."/>
            <person name="Hou X."/>
            <person name="Wei L."/>
        </authorList>
    </citation>
    <scope>NUCLEOTIDE SEQUENCE</scope>
    <source>
        <strain evidence="14">3651</strain>
        <tissue evidence="14">Leaf</tissue>
    </source>
</reference>
<dbReference type="InterPro" id="IPR003245">
    <property type="entry name" value="Phytocyanin_dom"/>
</dbReference>
<feature type="signal peptide" evidence="12">
    <location>
        <begin position="1"/>
        <end position="22"/>
    </location>
</feature>
<dbReference type="GO" id="GO:0005886">
    <property type="term" value="C:plasma membrane"/>
    <property type="evidence" value="ECO:0007669"/>
    <property type="project" value="TreeGrafter"/>
</dbReference>
<keyword evidence="5 12" id="KW-0732">Signal</keyword>
<evidence type="ECO:0000256" key="9">
    <source>
        <dbReference type="ARBA" id="ARBA00023136"/>
    </source>
</evidence>
<evidence type="ECO:0000256" key="3">
    <source>
        <dbReference type="ARBA" id="ARBA00022692"/>
    </source>
</evidence>
<keyword evidence="6" id="KW-0249">Electron transport</keyword>
<dbReference type="PANTHER" id="PTHR33021:SF533">
    <property type="entry name" value="PHYTOCYANIN DOMAIN-CONTAINING PROTEIN"/>
    <property type="match status" value="1"/>
</dbReference>
<feature type="chain" id="PRO_5042057582" evidence="12">
    <location>
        <begin position="23"/>
        <end position="159"/>
    </location>
</feature>
<keyword evidence="10" id="KW-1015">Disulfide bond</keyword>
<keyword evidence="8" id="KW-0186">Copper</keyword>
<evidence type="ECO:0000313" key="14">
    <source>
        <dbReference type="EMBL" id="KAK4438792.1"/>
    </source>
</evidence>
<evidence type="ECO:0000256" key="11">
    <source>
        <dbReference type="ARBA" id="ARBA00023180"/>
    </source>
</evidence>
<keyword evidence="4" id="KW-0479">Metal-binding</keyword>
<accession>A0AAE1YYU9</accession>
<dbReference type="CDD" id="cd04216">
    <property type="entry name" value="Phytocyanin"/>
    <property type="match status" value="1"/>
</dbReference>
<dbReference type="SUPFAM" id="SSF49503">
    <property type="entry name" value="Cupredoxins"/>
    <property type="match status" value="1"/>
</dbReference>
<dbReference type="Pfam" id="PF02298">
    <property type="entry name" value="Cu_bind_like"/>
    <property type="match status" value="1"/>
</dbReference>
<dbReference type="PANTHER" id="PTHR33021">
    <property type="entry name" value="BLUE COPPER PROTEIN"/>
    <property type="match status" value="1"/>
</dbReference>
<keyword evidence="2" id="KW-0813">Transport</keyword>
<evidence type="ECO:0000256" key="7">
    <source>
        <dbReference type="ARBA" id="ARBA00022989"/>
    </source>
</evidence>
<keyword evidence="7" id="KW-1133">Transmembrane helix</keyword>
<evidence type="ECO:0000256" key="8">
    <source>
        <dbReference type="ARBA" id="ARBA00023008"/>
    </source>
</evidence>
<dbReference type="EMBL" id="JACGWO010000001">
    <property type="protein sequence ID" value="KAK4438792.1"/>
    <property type="molecule type" value="Genomic_DNA"/>
</dbReference>
<organism evidence="14 15">
    <name type="scientific">Sesamum alatum</name>
    <dbReference type="NCBI Taxonomy" id="300844"/>
    <lineage>
        <taxon>Eukaryota</taxon>
        <taxon>Viridiplantae</taxon>
        <taxon>Streptophyta</taxon>
        <taxon>Embryophyta</taxon>
        <taxon>Tracheophyta</taxon>
        <taxon>Spermatophyta</taxon>
        <taxon>Magnoliopsida</taxon>
        <taxon>eudicotyledons</taxon>
        <taxon>Gunneridae</taxon>
        <taxon>Pentapetalae</taxon>
        <taxon>asterids</taxon>
        <taxon>lamiids</taxon>
        <taxon>Lamiales</taxon>
        <taxon>Pedaliaceae</taxon>
        <taxon>Sesamum</taxon>
    </lineage>
</organism>
<evidence type="ECO:0000259" key="13">
    <source>
        <dbReference type="PROSITE" id="PS51485"/>
    </source>
</evidence>
<evidence type="ECO:0000256" key="4">
    <source>
        <dbReference type="ARBA" id="ARBA00022723"/>
    </source>
</evidence>
<keyword evidence="11" id="KW-0325">Glycoprotein</keyword>
<reference evidence="14" key="2">
    <citation type="journal article" date="2024" name="Plant">
        <title>Genomic evolution and insights into agronomic trait innovations of Sesamum species.</title>
        <authorList>
            <person name="Miao H."/>
            <person name="Wang L."/>
            <person name="Qu L."/>
            <person name="Liu H."/>
            <person name="Sun Y."/>
            <person name="Le M."/>
            <person name="Wang Q."/>
            <person name="Wei S."/>
            <person name="Zheng Y."/>
            <person name="Lin W."/>
            <person name="Duan Y."/>
            <person name="Cao H."/>
            <person name="Xiong S."/>
            <person name="Wang X."/>
            <person name="Wei L."/>
            <person name="Li C."/>
            <person name="Ma Q."/>
            <person name="Ju M."/>
            <person name="Zhao R."/>
            <person name="Li G."/>
            <person name="Mu C."/>
            <person name="Tian Q."/>
            <person name="Mei H."/>
            <person name="Zhang T."/>
            <person name="Gao T."/>
            <person name="Zhang H."/>
        </authorList>
    </citation>
    <scope>NUCLEOTIDE SEQUENCE</scope>
    <source>
        <strain evidence="14">3651</strain>
    </source>
</reference>
<evidence type="ECO:0000256" key="6">
    <source>
        <dbReference type="ARBA" id="ARBA00022982"/>
    </source>
</evidence>
<dbReference type="Gene3D" id="2.60.40.420">
    <property type="entry name" value="Cupredoxins - blue copper proteins"/>
    <property type="match status" value="1"/>
</dbReference>
<comment type="subcellular location">
    <subcellularLocation>
        <location evidence="1">Membrane</location>
        <topology evidence="1">Single-pass type I membrane protein</topology>
    </subcellularLocation>
</comment>
<keyword evidence="9" id="KW-0472">Membrane</keyword>
<comment type="caution">
    <text evidence="14">The sequence shown here is derived from an EMBL/GenBank/DDBJ whole genome shotgun (WGS) entry which is preliminary data.</text>
</comment>
<dbReference type="AlphaFoldDB" id="A0AAE1YYU9"/>
<dbReference type="InterPro" id="IPR008972">
    <property type="entry name" value="Cupredoxin"/>
</dbReference>
<evidence type="ECO:0000256" key="12">
    <source>
        <dbReference type="SAM" id="SignalP"/>
    </source>
</evidence>
<dbReference type="GO" id="GO:0046872">
    <property type="term" value="F:metal ion binding"/>
    <property type="evidence" value="ECO:0007669"/>
    <property type="project" value="UniProtKB-KW"/>
</dbReference>
<dbReference type="InterPro" id="IPR039391">
    <property type="entry name" value="Phytocyanin-like"/>
</dbReference>
<evidence type="ECO:0000256" key="5">
    <source>
        <dbReference type="ARBA" id="ARBA00022729"/>
    </source>
</evidence>
<protein>
    <submittedName>
        <fullName evidence="14">Lamin-like protein</fullName>
    </submittedName>
</protein>
<evidence type="ECO:0000256" key="10">
    <source>
        <dbReference type="ARBA" id="ARBA00023157"/>
    </source>
</evidence>
<dbReference type="GO" id="GO:0009055">
    <property type="term" value="F:electron transfer activity"/>
    <property type="evidence" value="ECO:0007669"/>
    <property type="project" value="InterPro"/>
</dbReference>
<feature type="domain" description="Phytocyanin" evidence="13">
    <location>
        <begin position="23"/>
        <end position="122"/>
    </location>
</feature>
<dbReference type="PROSITE" id="PS51485">
    <property type="entry name" value="PHYTOCYANIN"/>
    <property type="match status" value="1"/>
</dbReference>
<dbReference type="Proteomes" id="UP001293254">
    <property type="component" value="Unassembled WGS sequence"/>
</dbReference>
<gene>
    <name evidence="14" type="ORF">Salat_0213800</name>
</gene>
<proteinExistence type="predicted"/>
<dbReference type="GO" id="GO:0009610">
    <property type="term" value="P:response to symbiotic fungus"/>
    <property type="evidence" value="ECO:0007669"/>
    <property type="project" value="UniProtKB-ARBA"/>
</dbReference>
<evidence type="ECO:0000256" key="1">
    <source>
        <dbReference type="ARBA" id="ARBA00004479"/>
    </source>
</evidence>
<sequence length="159" mass="16990">MASKAFLITIILATIAAPPAFATDYVVGDDAGWKLGVDYTAWAEGKDFYVGDRLIFNYAEGVHNVYKVNGTAFQQCTVPSPFEALTSGNDVITLATAGRKWYICGVGNHCASGMKLVITVASSIAPASAPAPAPISGGPVMHNKKPMDFWSNWKLKINF</sequence>
<keyword evidence="15" id="KW-1185">Reference proteome</keyword>
<keyword evidence="3" id="KW-0812">Transmembrane</keyword>